<dbReference type="InterPro" id="IPR001789">
    <property type="entry name" value="Sig_transdc_resp-reg_receiver"/>
</dbReference>
<evidence type="ECO:0000256" key="4">
    <source>
        <dbReference type="ARBA" id="ARBA00022679"/>
    </source>
</evidence>
<dbReference type="InterPro" id="IPR011006">
    <property type="entry name" value="CheY-like_superfamily"/>
</dbReference>
<feature type="domain" description="PAC" evidence="16">
    <location>
        <begin position="278"/>
        <end position="330"/>
    </location>
</feature>
<dbReference type="CDD" id="cd00130">
    <property type="entry name" value="PAS"/>
    <property type="match status" value="1"/>
</dbReference>
<dbReference type="Pfam" id="PF02518">
    <property type="entry name" value="HATPase_c"/>
    <property type="match status" value="1"/>
</dbReference>
<feature type="transmembrane region" description="Helical" evidence="12">
    <location>
        <begin position="53"/>
        <end position="71"/>
    </location>
</feature>
<dbReference type="CDD" id="cd00082">
    <property type="entry name" value="HisKA"/>
    <property type="match status" value="1"/>
</dbReference>
<feature type="domain" description="Histidine kinase" evidence="13">
    <location>
        <begin position="348"/>
        <end position="569"/>
    </location>
</feature>
<comment type="catalytic activity">
    <reaction evidence="1">
        <text>ATP + protein L-histidine = ADP + protein N-phospho-L-histidine.</text>
        <dbReference type="EC" id="2.7.13.3"/>
    </reaction>
</comment>
<dbReference type="PANTHER" id="PTHR45339">
    <property type="entry name" value="HYBRID SIGNAL TRANSDUCTION HISTIDINE KINASE J"/>
    <property type="match status" value="1"/>
</dbReference>
<dbReference type="CDD" id="cd17546">
    <property type="entry name" value="REC_hyHK_CKI1_RcsC-like"/>
    <property type="match status" value="1"/>
</dbReference>
<dbReference type="Pfam" id="PF08448">
    <property type="entry name" value="PAS_4"/>
    <property type="match status" value="1"/>
</dbReference>
<gene>
    <name evidence="17" type="ORF">AXF15_11300</name>
</gene>
<dbReference type="SUPFAM" id="SSF55785">
    <property type="entry name" value="PYP-like sensor domain (PAS domain)"/>
    <property type="match status" value="2"/>
</dbReference>
<dbReference type="Proteomes" id="UP000063964">
    <property type="component" value="Chromosome"/>
</dbReference>
<evidence type="ECO:0000259" key="15">
    <source>
        <dbReference type="PROSITE" id="PS50112"/>
    </source>
</evidence>
<dbReference type="SMART" id="SM00091">
    <property type="entry name" value="PAS"/>
    <property type="match status" value="2"/>
</dbReference>
<keyword evidence="12" id="KW-0812">Transmembrane</keyword>
<keyword evidence="7" id="KW-0067">ATP-binding</keyword>
<evidence type="ECO:0000259" key="13">
    <source>
        <dbReference type="PROSITE" id="PS50109"/>
    </source>
</evidence>
<dbReference type="EC" id="2.7.13.3" evidence="2"/>
<dbReference type="Gene3D" id="1.10.287.130">
    <property type="match status" value="1"/>
</dbReference>
<dbReference type="Gene3D" id="3.30.450.20">
    <property type="entry name" value="PAS domain"/>
    <property type="match status" value="2"/>
</dbReference>
<dbReference type="SUPFAM" id="SSF47384">
    <property type="entry name" value="Homodimeric domain of signal transducing histidine kinase"/>
    <property type="match status" value="1"/>
</dbReference>
<feature type="domain" description="PAS" evidence="15">
    <location>
        <begin position="79"/>
        <end position="134"/>
    </location>
</feature>
<dbReference type="InterPro" id="IPR000014">
    <property type="entry name" value="PAS"/>
</dbReference>
<dbReference type="GO" id="GO:0005524">
    <property type="term" value="F:ATP binding"/>
    <property type="evidence" value="ECO:0007669"/>
    <property type="project" value="UniProtKB-KW"/>
</dbReference>
<accession>A0A0X8JRY0</accession>
<dbReference type="InterPro" id="IPR035965">
    <property type="entry name" value="PAS-like_dom_sf"/>
</dbReference>
<evidence type="ECO:0000256" key="2">
    <source>
        <dbReference type="ARBA" id="ARBA00012438"/>
    </source>
</evidence>
<evidence type="ECO:0000256" key="10">
    <source>
        <dbReference type="ARBA" id="ARBA00068150"/>
    </source>
</evidence>
<evidence type="ECO:0000256" key="3">
    <source>
        <dbReference type="ARBA" id="ARBA00022553"/>
    </source>
</evidence>
<dbReference type="InterPro" id="IPR036097">
    <property type="entry name" value="HisK_dim/P_sf"/>
</dbReference>
<dbReference type="InterPro" id="IPR000700">
    <property type="entry name" value="PAS-assoc_C"/>
</dbReference>
<dbReference type="InterPro" id="IPR036890">
    <property type="entry name" value="HATPase_C_sf"/>
</dbReference>
<dbReference type="NCBIfam" id="TIGR00229">
    <property type="entry name" value="sensory_box"/>
    <property type="match status" value="2"/>
</dbReference>
<comment type="subunit">
    <text evidence="9">At low DSF concentrations, interacts with RpfF.</text>
</comment>
<evidence type="ECO:0000259" key="16">
    <source>
        <dbReference type="PROSITE" id="PS50113"/>
    </source>
</evidence>
<protein>
    <recommendedName>
        <fullName evidence="10">Sensory/regulatory protein RpfC</fullName>
        <ecNumber evidence="2">2.7.13.3</ecNumber>
    </recommendedName>
</protein>
<evidence type="ECO:0000256" key="9">
    <source>
        <dbReference type="ARBA" id="ARBA00064003"/>
    </source>
</evidence>
<dbReference type="FunFam" id="1.10.287.130:FF:000002">
    <property type="entry name" value="Two-component osmosensing histidine kinase"/>
    <property type="match status" value="1"/>
</dbReference>
<evidence type="ECO:0000313" key="18">
    <source>
        <dbReference type="Proteomes" id="UP000063964"/>
    </source>
</evidence>
<feature type="domain" description="Response regulatory" evidence="14">
    <location>
        <begin position="591"/>
        <end position="710"/>
    </location>
</feature>
<dbReference type="SMART" id="SM00388">
    <property type="entry name" value="HisKA"/>
    <property type="match status" value="1"/>
</dbReference>
<evidence type="ECO:0000256" key="12">
    <source>
        <dbReference type="SAM" id="Phobius"/>
    </source>
</evidence>
<dbReference type="PRINTS" id="PR00344">
    <property type="entry name" value="BCTRLSENSOR"/>
</dbReference>
<evidence type="ECO:0000259" key="14">
    <source>
        <dbReference type="PROSITE" id="PS50110"/>
    </source>
</evidence>
<evidence type="ECO:0000256" key="1">
    <source>
        <dbReference type="ARBA" id="ARBA00000085"/>
    </source>
</evidence>
<dbReference type="PANTHER" id="PTHR45339:SF1">
    <property type="entry name" value="HYBRID SIGNAL TRANSDUCTION HISTIDINE KINASE J"/>
    <property type="match status" value="1"/>
</dbReference>
<dbReference type="CDD" id="cd16922">
    <property type="entry name" value="HATPase_EvgS-ArcB-TorS-like"/>
    <property type="match status" value="1"/>
</dbReference>
<keyword evidence="4" id="KW-0808">Transferase</keyword>
<dbReference type="STRING" id="888061.AXF15_11300"/>
<dbReference type="FunFam" id="3.30.565.10:FF:000010">
    <property type="entry name" value="Sensor histidine kinase RcsC"/>
    <property type="match status" value="1"/>
</dbReference>
<evidence type="ECO:0000256" key="5">
    <source>
        <dbReference type="ARBA" id="ARBA00022741"/>
    </source>
</evidence>
<dbReference type="PROSITE" id="PS50112">
    <property type="entry name" value="PAS"/>
    <property type="match status" value="1"/>
</dbReference>
<evidence type="ECO:0000256" key="11">
    <source>
        <dbReference type="PROSITE-ProRule" id="PRU00169"/>
    </source>
</evidence>
<dbReference type="Pfam" id="PF00072">
    <property type="entry name" value="Response_reg"/>
    <property type="match status" value="1"/>
</dbReference>
<dbReference type="InterPro" id="IPR003661">
    <property type="entry name" value="HisK_dim/P_dom"/>
</dbReference>
<dbReference type="PROSITE" id="PS50113">
    <property type="entry name" value="PAC"/>
    <property type="match status" value="1"/>
</dbReference>
<evidence type="ECO:0000256" key="6">
    <source>
        <dbReference type="ARBA" id="ARBA00022777"/>
    </source>
</evidence>
<dbReference type="Gene3D" id="3.40.50.2300">
    <property type="match status" value="1"/>
</dbReference>
<dbReference type="Gene3D" id="3.30.565.10">
    <property type="entry name" value="Histidine kinase-like ATPase, C-terminal domain"/>
    <property type="match status" value="1"/>
</dbReference>
<keyword evidence="12" id="KW-0472">Membrane</keyword>
<sequence length="726" mass="81693">MAPLLPSWTGSFSGRFFPGTNFIDASFDFDFLNDLPSLYANLRHWLSSMDSVVAVYIGILVLIVLIILYAIQTHRTRVQALRLSLLVHNAPVMIRAHDKRGVPLFWNRECERVTGYPARRIVNNSDSWTLLYPDPALRDKTAAMRKAPARDYTDARNPVTCADGSTRIITWFSISESHPIPGWYSWETGLDITEQQAAAEALKERDLRQKAILDNIPDVAWLKDRKLRLVAVNRRFCTLMQRTEHALLGRTIMDFWPAEFSGPCAETDRLVLREGRPLWQEERIPSSSSEEIWHETFRTPIYGTSGEIIGIAGIGRDITEKRKTAQELLLAKQRAEEANKTKSEFLANMSHEIRTPLNGILGMLQLMTSTAMTEEQSTYIRTAITSSRRLSRLLADILDISKIEAGQLEIIREPFAIRELQEALQDIFQLTANRTGVPLRVRIAEDVPPYLMGDEARLRQIIFNLVGNAFKFTTRGSVSVDIDCLRKTTEHCRLLITVTDTGAGIPGSMQDKIFDSFTQVEGSASRSHAGVGLGLAIVRRLIHLMNANLAISSAPGEGTEICISLPLDIARHYEQRAEAEKAIQTSSSPLRFLVAEDDQINQLAITRLLEKKGHRVHCVANGLTLLEEVKSGAYDMVLMDVQMPGMDGIEATRHIRLLPEFERVRTIPIIALTACAMSGDRERFLRSGMDGYIPKPVDWNILSHVIAVVAEKRRARNVRDLPRPRA</sequence>
<dbReference type="SMART" id="SM00387">
    <property type="entry name" value="HATPase_c"/>
    <property type="match status" value="1"/>
</dbReference>
<dbReference type="InterPro" id="IPR005467">
    <property type="entry name" value="His_kinase_dom"/>
</dbReference>
<dbReference type="PROSITE" id="PS50109">
    <property type="entry name" value="HIS_KIN"/>
    <property type="match status" value="1"/>
</dbReference>
<keyword evidence="6" id="KW-0418">Kinase</keyword>
<organism evidence="17 18">
    <name type="scientific">Desulfomicrobium orale DSM 12838</name>
    <dbReference type="NCBI Taxonomy" id="888061"/>
    <lineage>
        <taxon>Bacteria</taxon>
        <taxon>Pseudomonadati</taxon>
        <taxon>Thermodesulfobacteriota</taxon>
        <taxon>Desulfovibrionia</taxon>
        <taxon>Desulfovibrionales</taxon>
        <taxon>Desulfomicrobiaceae</taxon>
        <taxon>Desulfomicrobium</taxon>
    </lineage>
</organism>
<dbReference type="KEGG" id="doa:AXF15_11300"/>
<keyword evidence="5" id="KW-0547">Nucleotide-binding</keyword>
<keyword evidence="3 11" id="KW-0597">Phosphoprotein</keyword>
<dbReference type="InterPro" id="IPR004358">
    <property type="entry name" value="Sig_transdc_His_kin-like_C"/>
</dbReference>
<dbReference type="GO" id="GO:0000155">
    <property type="term" value="F:phosphorelay sensor kinase activity"/>
    <property type="evidence" value="ECO:0007669"/>
    <property type="project" value="InterPro"/>
</dbReference>
<dbReference type="EMBL" id="CP014230">
    <property type="protein sequence ID" value="AMD93627.1"/>
    <property type="molecule type" value="Genomic_DNA"/>
</dbReference>
<dbReference type="SMART" id="SM00448">
    <property type="entry name" value="REC"/>
    <property type="match status" value="1"/>
</dbReference>
<keyword evidence="12" id="KW-1133">Transmembrane helix</keyword>
<dbReference type="SUPFAM" id="SSF52172">
    <property type="entry name" value="CheY-like"/>
    <property type="match status" value="1"/>
</dbReference>
<evidence type="ECO:0000256" key="7">
    <source>
        <dbReference type="ARBA" id="ARBA00022840"/>
    </source>
</evidence>
<keyword evidence="8" id="KW-0902">Two-component regulatory system</keyword>
<dbReference type="InterPro" id="IPR003594">
    <property type="entry name" value="HATPase_dom"/>
</dbReference>
<keyword evidence="18" id="KW-1185">Reference proteome</keyword>
<evidence type="ECO:0000313" key="17">
    <source>
        <dbReference type="EMBL" id="AMD93627.1"/>
    </source>
</evidence>
<feature type="modified residue" description="4-aspartylphosphate" evidence="11">
    <location>
        <position position="640"/>
    </location>
</feature>
<dbReference type="SUPFAM" id="SSF55874">
    <property type="entry name" value="ATPase domain of HSP90 chaperone/DNA topoisomerase II/histidine kinase"/>
    <property type="match status" value="1"/>
</dbReference>
<dbReference type="AlphaFoldDB" id="A0A0X8JRY0"/>
<evidence type="ECO:0000256" key="8">
    <source>
        <dbReference type="ARBA" id="ARBA00023012"/>
    </source>
</evidence>
<proteinExistence type="predicted"/>
<dbReference type="Pfam" id="PF00512">
    <property type="entry name" value="HisKA"/>
    <property type="match status" value="1"/>
</dbReference>
<dbReference type="PROSITE" id="PS50110">
    <property type="entry name" value="RESPONSE_REGULATORY"/>
    <property type="match status" value="1"/>
</dbReference>
<name>A0A0X8JRY0_9BACT</name>
<dbReference type="InterPro" id="IPR013656">
    <property type="entry name" value="PAS_4"/>
</dbReference>
<reference evidence="18" key="1">
    <citation type="submission" date="2016-02" db="EMBL/GenBank/DDBJ databases">
        <authorList>
            <person name="Holder M.E."/>
            <person name="Ajami N.J."/>
            <person name="Petrosino J.F."/>
        </authorList>
    </citation>
    <scope>NUCLEOTIDE SEQUENCE [LARGE SCALE GENOMIC DNA]</scope>
    <source>
        <strain evidence="18">DSM 12838</strain>
    </source>
</reference>